<accession>A0A447THV5</accession>
<dbReference type="AlphaFoldDB" id="A0A447THV5"/>
<dbReference type="GO" id="GO:0015833">
    <property type="term" value="P:peptide transport"/>
    <property type="evidence" value="ECO:0007669"/>
    <property type="project" value="TreeGrafter"/>
</dbReference>
<dbReference type="PANTHER" id="PTHR30290">
    <property type="entry name" value="PERIPLASMIC BINDING COMPONENT OF ABC TRANSPORTER"/>
    <property type="match status" value="1"/>
</dbReference>
<gene>
    <name evidence="2" type="primary">sgrR_4</name>
    <name evidence="2" type="ORF">NCTC9695_04847</name>
</gene>
<dbReference type="CDD" id="cd08507">
    <property type="entry name" value="PBP2_SgrR_like"/>
    <property type="match status" value="1"/>
</dbReference>
<proteinExistence type="predicted"/>
<dbReference type="Proteomes" id="UP000275777">
    <property type="component" value="Chromosome"/>
</dbReference>
<dbReference type="PANTHER" id="PTHR30290:SF72">
    <property type="entry name" value="HTH-TYPE TRANSCRIPTIONAL REGULATOR SGRR"/>
    <property type="match status" value="1"/>
</dbReference>
<sequence length="437" mass="49986">MPYYRPMPNLMPGTPLRRSERHLVSQIFNGLTRLNEEKGEVEGDLAHRWEQHSEREWHFHLRPRVRWHDGRELSLDDIASTLERLRTQPLFSHLAGVRRLSPRCVAVLLSEPDPWLPRLLADPAALILPADRDARPGFASLPVGTGPYRVAINDAHRLSLQAFDDYFGHRALLDQVDIWMVPKLGDQLELDVQGACDLTVEINPRPALEQTEMSLEAGVYFLLCDNRSPAMRDDAVRQWLAQALTPLAIMQQTAPAARQFWVAAAGLLPRWHHSRPQTPSPAPNLPTLRLAYYEQHPEYRLIAEAIAQCLAPHGICVECRTCSYQDWECGEGEADLWLGTVNFSCDIDYAVPAWLLGTPLLRRSLEPALPLQAWLQGWRRGEEQASSLSSQVVRRHWMLPLFHNWLRLKGPGQVEDFRLNSMGWFDFKSVWLRPADI</sequence>
<dbReference type="GO" id="GO:1904680">
    <property type="term" value="F:peptide transmembrane transporter activity"/>
    <property type="evidence" value="ECO:0007669"/>
    <property type="project" value="TreeGrafter"/>
</dbReference>
<dbReference type="EMBL" id="LR134182">
    <property type="protein sequence ID" value="VEB44358.1"/>
    <property type="molecule type" value="Genomic_DNA"/>
</dbReference>
<dbReference type="Gene3D" id="3.40.190.10">
    <property type="entry name" value="Periplasmic binding protein-like II"/>
    <property type="match status" value="1"/>
</dbReference>
<dbReference type="Gene3D" id="3.10.105.10">
    <property type="entry name" value="Dipeptide-binding Protein, Domain 3"/>
    <property type="match status" value="1"/>
</dbReference>
<organism evidence="2 3">
    <name type="scientific">Chromobacterium violaceum</name>
    <dbReference type="NCBI Taxonomy" id="536"/>
    <lineage>
        <taxon>Bacteria</taxon>
        <taxon>Pseudomonadati</taxon>
        <taxon>Pseudomonadota</taxon>
        <taxon>Betaproteobacteria</taxon>
        <taxon>Neisseriales</taxon>
        <taxon>Chromobacteriaceae</taxon>
        <taxon>Chromobacterium</taxon>
    </lineage>
</organism>
<protein>
    <submittedName>
        <fullName evidence="2">HTH-type transcriptional regulator sgrR</fullName>
    </submittedName>
</protein>
<evidence type="ECO:0000313" key="3">
    <source>
        <dbReference type="Proteomes" id="UP000275777"/>
    </source>
</evidence>
<dbReference type="SUPFAM" id="SSF53850">
    <property type="entry name" value="Periplasmic binding protein-like II"/>
    <property type="match status" value="1"/>
</dbReference>
<evidence type="ECO:0000259" key="1">
    <source>
        <dbReference type="Pfam" id="PF00496"/>
    </source>
</evidence>
<name>A0A447THV5_CHRVL</name>
<evidence type="ECO:0000313" key="2">
    <source>
        <dbReference type="EMBL" id="VEB44358.1"/>
    </source>
</evidence>
<dbReference type="InterPro" id="IPR039424">
    <property type="entry name" value="SBP_5"/>
</dbReference>
<dbReference type="Pfam" id="PF00496">
    <property type="entry name" value="SBP_bac_5"/>
    <property type="match status" value="1"/>
</dbReference>
<feature type="domain" description="Solute-binding protein family 5" evidence="1">
    <location>
        <begin position="40"/>
        <end position="253"/>
    </location>
</feature>
<reference evidence="2 3" key="1">
    <citation type="submission" date="2018-12" db="EMBL/GenBank/DDBJ databases">
        <authorList>
            <consortium name="Pathogen Informatics"/>
        </authorList>
    </citation>
    <scope>NUCLEOTIDE SEQUENCE [LARGE SCALE GENOMIC DNA]</scope>
    <source>
        <strain evidence="2 3">NCTC9695</strain>
    </source>
</reference>
<dbReference type="InterPro" id="IPR000914">
    <property type="entry name" value="SBP_5_dom"/>
</dbReference>